<feature type="compositionally biased region" description="Basic and acidic residues" evidence="1">
    <location>
        <begin position="206"/>
        <end position="224"/>
    </location>
</feature>
<evidence type="ECO:0000313" key="3">
    <source>
        <dbReference type="Proteomes" id="UP001430953"/>
    </source>
</evidence>
<dbReference type="EMBL" id="JADYXP020000020">
    <property type="protein sequence ID" value="KAL0104578.1"/>
    <property type="molecule type" value="Genomic_DNA"/>
</dbReference>
<evidence type="ECO:0000256" key="1">
    <source>
        <dbReference type="SAM" id="MobiDB-lite"/>
    </source>
</evidence>
<name>A0AAW2ELE5_9HYME</name>
<evidence type="ECO:0000313" key="2">
    <source>
        <dbReference type="EMBL" id="KAL0104578.1"/>
    </source>
</evidence>
<feature type="region of interest" description="Disordered" evidence="1">
    <location>
        <begin position="137"/>
        <end position="228"/>
    </location>
</feature>
<dbReference type="Proteomes" id="UP001430953">
    <property type="component" value="Unassembled WGS sequence"/>
</dbReference>
<comment type="caution">
    <text evidence="2">The sequence shown here is derived from an EMBL/GenBank/DDBJ whole genome shotgun (WGS) entry which is preliminary data.</text>
</comment>
<proteinExistence type="predicted"/>
<feature type="compositionally biased region" description="Basic and acidic residues" evidence="1">
    <location>
        <begin position="181"/>
        <end position="198"/>
    </location>
</feature>
<organism evidence="2 3">
    <name type="scientific">Cardiocondyla obscurior</name>
    <dbReference type="NCBI Taxonomy" id="286306"/>
    <lineage>
        <taxon>Eukaryota</taxon>
        <taxon>Metazoa</taxon>
        <taxon>Ecdysozoa</taxon>
        <taxon>Arthropoda</taxon>
        <taxon>Hexapoda</taxon>
        <taxon>Insecta</taxon>
        <taxon>Pterygota</taxon>
        <taxon>Neoptera</taxon>
        <taxon>Endopterygota</taxon>
        <taxon>Hymenoptera</taxon>
        <taxon>Apocrita</taxon>
        <taxon>Aculeata</taxon>
        <taxon>Formicoidea</taxon>
        <taxon>Formicidae</taxon>
        <taxon>Myrmicinae</taxon>
        <taxon>Cardiocondyla</taxon>
    </lineage>
</organism>
<accession>A0AAW2ELE5</accession>
<protein>
    <submittedName>
        <fullName evidence="2">Uncharacterized protein</fullName>
    </submittedName>
</protein>
<dbReference type="AlphaFoldDB" id="A0AAW2ELE5"/>
<feature type="compositionally biased region" description="Basic residues" evidence="1">
    <location>
        <begin position="137"/>
        <end position="146"/>
    </location>
</feature>
<reference evidence="2 3" key="1">
    <citation type="submission" date="2023-03" db="EMBL/GenBank/DDBJ databases">
        <title>High recombination rates correlate with genetic variation in Cardiocondyla obscurior ants.</title>
        <authorList>
            <person name="Errbii M."/>
        </authorList>
    </citation>
    <scope>NUCLEOTIDE SEQUENCE [LARGE SCALE GENOMIC DNA]</scope>
    <source>
        <strain evidence="2">Alpha-2009</strain>
        <tissue evidence="2">Whole body</tissue>
    </source>
</reference>
<sequence length="398" mass="45595">MHSVVSSDESVNVDRFAHVAHRSDYSSRYSKEQISVTKNALTKNEEHLSQSATYSSMYGLNRSTPLEQYTANRLINLEEDQRNQKHASVDTHDIDSLSGHSTISCVNLSLWCTRLCRAKKRYSERVFKKPMRRVLQRMKARSKKKYKEPDDTVAVAGASTAPQQESISYRDAPKKSRKSRKQDVKIAKKDTSEDAKKERREKRKREREERKRKVTMKEERIERRERRKREKQILYAEESSVARDDDLVAENWVQVKPPPSIADFTQTCCYLCAQSTLPIQTVVPKPEQSDKSVQVSPHKFHPETLDKSCSPLLLARTARSSVKVETREASVLCPGTSTVQRAKKRKKFVIFPGLTRTKCPAGPRAACETDKPTVVVTAGRNDNLEKRGPRRCCREKNA</sequence>
<gene>
    <name evidence="2" type="ORF">PUN28_017373</name>
</gene>
<keyword evidence="3" id="KW-1185">Reference proteome</keyword>